<keyword evidence="4 7" id="KW-0255">Endonuclease</keyword>
<dbReference type="InterPro" id="IPR020539">
    <property type="entry name" value="RNase_P_CS"/>
</dbReference>
<dbReference type="SUPFAM" id="SSF54211">
    <property type="entry name" value="Ribosomal protein S5 domain 2-like"/>
    <property type="match status" value="1"/>
</dbReference>
<dbReference type="EMBL" id="JADIMY010000046">
    <property type="protein sequence ID" value="MBO8427347.1"/>
    <property type="molecule type" value="Genomic_DNA"/>
</dbReference>
<reference evidence="9" key="1">
    <citation type="submission" date="2020-10" db="EMBL/GenBank/DDBJ databases">
        <authorList>
            <person name="Gilroy R."/>
        </authorList>
    </citation>
    <scope>NUCLEOTIDE SEQUENCE</scope>
    <source>
        <strain evidence="9">11159</strain>
    </source>
</reference>
<dbReference type="Proteomes" id="UP000823613">
    <property type="component" value="Unassembled WGS sequence"/>
</dbReference>
<keyword evidence="2 7" id="KW-0819">tRNA processing</keyword>
<dbReference type="AlphaFoldDB" id="A0A9D9DID3"/>
<evidence type="ECO:0000256" key="2">
    <source>
        <dbReference type="ARBA" id="ARBA00022694"/>
    </source>
</evidence>
<comment type="subunit">
    <text evidence="7">Consists of a catalytic RNA component (M1 or rnpB) and a protein subunit.</text>
</comment>
<evidence type="ECO:0000313" key="9">
    <source>
        <dbReference type="EMBL" id="MBO8427347.1"/>
    </source>
</evidence>
<evidence type="ECO:0000256" key="8">
    <source>
        <dbReference type="NCBIfam" id="TIGR00188"/>
    </source>
</evidence>
<evidence type="ECO:0000313" key="10">
    <source>
        <dbReference type="Proteomes" id="UP000823613"/>
    </source>
</evidence>
<dbReference type="GO" id="GO:0030677">
    <property type="term" value="C:ribonuclease P complex"/>
    <property type="evidence" value="ECO:0007669"/>
    <property type="project" value="TreeGrafter"/>
</dbReference>
<dbReference type="EC" id="3.1.26.5" evidence="7 8"/>
<dbReference type="InterPro" id="IPR020568">
    <property type="entry name" value="Ribosomal_Su5_D2-typ_SF"/>
</dbReference>
<dbReference type="InterPro" id="IPR000100">
    <property type="entry name" value="RNase_P"/>
</dbReference>
<gene>
    <name evidence="7 9" type="primary">rnpA</name>
    <name evidence="9" type="ORF">IAC58_02150</name>
</gene>
<keyword evidence="3 7" id="KW-0540">Nuclease</keyword>
<dbReference type="GO" id="GO:0042781">
    <property type="term" value="F:3'-tRNA processing endoribonuclease activity"/>
    <property type="evidence" value="ECO:0007669"/>
    <property type="project" value="TreeGrafter"/>
</dbReference>
<proteinExistence type="inferred from homology"/>
<evidence type="ECO:0000256" key="3">
    <source>
        <dbReference type="ARBA" id="ARBA00022722"/>
    </source>
</evidence>
<dbReference type="Pfam" id="PF00825">
    <property type="entry name" value="Ribonuclease_P"/>
    <property type="match status" value="1"/>
</dbReference>
<comment type="function">
    <text evidence="1 7">RNaseP catalyzes the removal of the 5'-leader sequence from pre-tRNA to produce the mature 5'-terminus. It can also cleave other RNA substrates such as 4.5S RNA. The protein component plays an auxiliary but essential role in vivo by binding to the 5'-leader sequence and broadening the substrate specificity of the ribozyme.</text>
</comment>
<protein>
    <recommendedName>
        <fullName evidence="7 8">Ribonuclease P protein component</fullName>
        <shortName evidence="7">RNase P protein</shortName>
        <shortName evidence="7">RNaseP protein</shortName>
        <ecNumber evidence="7 8">3.1.26.5</ecNumber>
    </recommendedName>
    <alternativeName>
        <fullName evidence="7">Protein C5</fullName>
    </alternativeName>
</protein>
<keyword evidence="6 7" id="KW-0694">RNA-binding</keyword>
<reference evidence="9" key="2">
    <citation type="journal article" date="2021" name="PeerJ">
        <title>Extensive microbial diversity within the chicken gut microbiome revealed by metagenomics and culture.</title>
        <authorList>
            <person name="Gilroy R."/>
            <person name="Ravi A."/>
            <person name="Getino M."/>
            <person name="Pursley I."/>
            <person name="Horton D.L."/>
            <person name="Alikhan N.F."/>
            <person name="Baker D."/>
            <person name="Gharbi K."/>
            <person name="Hall N."/>
            <person name="Watson M."/>
            <person name="Adriaenssens E.M."/>
            <person name="Foster-Nyarko E."/>
            <person name="Jarju S."/>
            <person name="Secka A."/>
            <person name="Antonio M."/>
            <person name="Oren A."/>
            <person name="Chaudhuri R.R."/>
            <person name="La Ragione R."/>
            <person name="Hildebrand F."/>
            <person name="Pallen M.J."/>
        </authorList>
    </citation>
    <scope>NUCLEOTIDE SEQUENCE</scope>
    <source>
        <strain evidence="9">11159</strain>
    </source>
</reference>
<evidence type="ECO:0000256" key="4">
    <source>
        <dbReference type="ARBA" id="ARBA00022759"/>
    </source>
</evidence>
<sequence length="115" mass="13921">MKKINTIKKYREFKEILDLRHFKRNEYFSIYFRKNELNKTRIGILVSKKRNGIAVRRNKIKRQVRNILDELLDYNLAYDLIVIIDRRYDPTNFIEVKSMLSKLINSIIGVSNEKK</sequence>
<dbReference type="PANTHER" id="PTHR33992:SF1">
    <property type="entry name" value="RIBONUCLEASE P PROTEIN COMPONENT"/>
    <property type="match status" value="1"/>
</dbReference>
<dbReference type="Gene3D" id="3.30.230.10">
    <property type="match status" value="1"/>
</dbReference>
<dbReference type="HAMAP" id="MF_00227">
    <property type="entry name" value="RNase_P"/>
    <property type="match status" value="1"/>
</dbReference>
<evidence type="ECO:0000256" key="1">
    <source>
        <dbReference type="ARBA" id="ARBA00002663"/>
    </source>
</evidence>
<evidence type="ECO:0000256" key="6">
    <source>
        <dbReference type="ARBA" id="ARBA00022884"/>
    </source>
</evidence>
<dbReference type="GO" id="GO:0001682">
    <property type="term" value="P:tRNA 5'-leader removal"/>
    <property type="evidence" value="ECO:0007669"/>
    <property type="project" value="UniProtKB-UniRule"/>
</dbReference>
<accession>A0A9D9DID3</accession>
<dbReference type="GO" id="GO:0004526">
    <property type="term" value="F:ribonuclease P activity"/>
    <property type="evidence" value="ECO:0007669"/>
    <property type="project" value="UniProtKB-UniRule"/>
</dbReference>
<dbReference type="GO" id="GO:0000049">
    <property type="term" value="F:tRNA binding"/>
    <property type="evidence" value="ECO:0007669"/>
    <property type="project" value="UniProtKB-UniRule"/>
</dbReference>
<keyword evidence="5 7" id="KW-0378">Hydrolase</keyword>
<evidence type="ECO:0000256" key="5">
    <source>
        <dbReference type="ARBA" id="ARBA00022801"/>
    </source>
</evidence>
<dbReference type="PROSITE" id="PS00648">
    <property type="entry name" value="RIBONUCLEASE_P"/>
    <property type="match status" value="1"/>
</dbReference>
<dbReference type="InterPro" id="IPR014721">
    <property type="entry name" value="Ribsml_uS5_D2-typ_fold_subgr"/>
</dbReference>
<comment type="similarity">
    <text evidence="7">Belongs to the RnpA family.</text>
</comment>
<comment type="catalytic activity">
    <reaction evidence="7">
        <text>Endonucleolytic cleavage of RNA, removing 5'-extranucleotides from tRNA precursor.</text>
        <dbReference type="EC" id="3.1.26.5"/>
    </reaction>
</comment>
<name>A0A9D9DID3_9BACL</name>
<comment type="caution">
    <text evidence="9">The sequence shown here is derived from an EMBL/GenBank/DDBJ whole genome shotgun (WGS) entry which is preliminary data.</text>
</comment>
<evidence type="ECO:0000256" key="7">
    <source>
        <dbReference type="HAMAP-Rule" id="MF_00227"/>
    </source>
</evidence>
<dbReference type="NCBIfam" id="TIGR00188">
    <property type="entry name" value="rnpA"/>
    <property type="match status" value="1"/>
</dbReference>
<dbReference type="PANTHER" id="PTHR33992">
    <property type="entry name" value="RIBONUCLEASE P PROTEIN COMPONENT"/>
    <property type="match status" value="1"/>
</dbReference>
<organism evidence="9 10">
    <name type="scientific">Candidatus Onthovivens merdipullorum</name>
    <dbReference type="NCBI Taxonomy" id="2840889"/>
    <lineage>
        <taxon>Bacteria</taxon>
        <taxon>Bacillati</taxon>
        <taxon>Bacillota</taxon>
        <taxon>Bacilli</taxon>
        <taxon>Bacillales</taxon>
        <taxon>Candidatus Onthovivens</taxon>
    </lineage>
</organism>